<dbReference type="EMBL" id="AWWV01014033">
    <property type="protein sequence ID" value="OMO59120.1"/>
    <property type="molecule type" value="Genomic_DNA"/>
</dbReference>
<organism evidence="1 2">
    <name type="scientific">Corchorus capsularis</name>
    <name type="common">Jute</name>
    <dbReference type="NCBI Taxonomy" id="210143"/>
    <lineage>
        <taxon>Eukaryota</taxon>
        <taxon>Viridiplantae</taxon>
        <taxon>Streptophyta</taxon>
        <taxon>Embryophyta</taxon>
        <taxon>Tracheophyta</taxon>
        <taxon>Spermatophyta</taxon>
        <taxon>Magnoliopsida</taxon>
        <taxon>eudicotyledons</taxon>
        <taxon>Gunneridae</taxon>
        <taxon>Pentapetalae</taxon>
        <taxon>rosids</taxon>
        <taxon>malvids</taxon>
        <taxon>Malvales</taxon>
        <taxon>Malvaceae</taxon>
        <taxon>Grewioideae</taxon>
        <taxon>Apeibeae</taxon>
        <taxon>Corchorus</taxon>
    </lineage>
</organism>
<evidence type="ECO:0000313" key="1">
    <source>
        <dbReference type="EMBL" id="OMO59120.1"/>
    </source>
</evidence>
<name>A0A1R3GM83_COCAP</name>
<dbReference type="Proteomes" id="UP000188268">
    <property type="component" value="Unassembled WGS sequence"/>
</dbReference>
<protein>
    <submittedName>
        <fullName evidence="1">Uncharacterized protein</fullName>
    </submittedName>
</protein>
<gene>
    <name evidence="1" type="ORF">CCACVL1_25065</name>
</gene>
<keyword evidence="2" id="KW-1185">Reference proteome</keyword>
<dbReference type="Gramene" id="OMO59120">
    <property type="protein sequence ID" value="OMO59120"/>
    <property type="gene ID" value="CCACVL1_25065"/>
</dbReference>
<evidence type="ECO:0000313" key="2">
    <source>
        <dbReference type="Proteomes" id="UP000188268"/>
    </source>
</evidence>
<proteinExistence type="predicted"/>
<comment type="caution">
    <text evidence="1">The sequence shown here is derived from an EMBL/GenBank/DDBJ whole genome shotgun (WGS) entry which is preliminary data.</text>
</comment>
<reference evidence="1 2" key="1">
    <citation type="submission" date="2013-09" db="EMBL/GenBank/DDBJ databases">
        <title>Corchorus capsularis genome sequencing.</title>
        <authorList>
            <person name="Alam M."/>
            <person name="Haque M.S."/>
            <person name="Islam M.S."/>
            <person name="Emdad E.M."/>
            <person name="Islam M.M."/>
            <person name="Ahmed B."/>
            <person name="Halim A."/>
            <person name="Hossen Q.M.M."/>
            <person name="Hossain M.Z."/>
            <person name="Ahmed R."/>
            <person name="Khan M.M."/>
            <person name="Islam R."/>
            <person name="Rashid M.M."/>
            <person name="Khan S.A."/>
            <person name="Rahman M.S."/>
            <person name="Alam M."/>
        </authorList>
    </citation>
    <scope>NUCLEOTIDE SEQUENCE [LARGE SCALE GENOMIC DNA]</scope>
    <source>
        <strain evidence="2">cv. CVL-1</strain>
        <tissue evidence="1">Whole seedling</tissue>
    </source>
</reference>
<accession>A0A1R3GM83</accession>
<dbReference type="AlphaFoldDB" id="A0A1R3GM83"/>
<sequence>MVEPVTLIVGAARVRLNNVGSPHRNASKNALS</sequence>